<evidence type="ECO:0000313" key="3">
    <source>
        <dbReference type="EMBL" id="EKX52281.1"/>
    </source>
</evidence>
<dbReference type="PROSITE" id="PS50280">
    <property type="entry name" value="SET"/>
    <property type="match status" value="1"/>
</dbReference>
<dbReference type="EnsemblProtists" id="EKX52281">
    <property type="protein sequence ID" value="EKX52281"/>
    <property type="gene ID" value="GUITHDRAFT_102184"/>
</dbReference>
<dbReference type="RefSeq" id="XP_005839261.1">
    <property type="nucleotide sequence ID" value="XM_005839204.1"/>
</dbReference>
<sequence length="214" mass="24158">MSSDEQKNPEQQKASKDDGRVRAGANGLEPLWPTSVKYLKENDWDEISGSEREWFCVTRLQGVQVRFIHHDGHPCKGQRGLFAIRVWEPFEVLGEYCGVVKVPNDQEARQCDSDYAVAVYKSATWTPFIDASRAGNETRFINDFRGVAGSPNCKFSQVPSLQSVCHLLYELAALQSHVGGRPAILVVITRQVKEEEELLVDYGDVYWAGSTYRE</sequence>
<dbReference type="InterPro" id="IPR001214">
    <property type="entry name" value="SET_dom"/>
</dbReference>
<name>L1JUR0_GUITC</name>
<dbReference type="SUPFAM" id="SSF82199">
    <property type="entry name" value="SET domain"/>
    <property type="match status" value="1"/>
</dbReference>
<dbReference type="Proteomes" id="UP000011087">
    <property type="component" value="Unassembled WGS sequence"/>
</dbReference>
<dbReference type="HOGENOM" id="CLU_054608_0_1_1"/>
<keyword evidence="5" id="KW-1185">Reference proteome</keyword>
<dbReference type="OrthoDB" id="5792673at2759"/>
<dbReference type="EMBL" id="JH992973">
    <property type="protein sequence ID" value="EKX52281.1"/>
    <property type="molecule type" value="Genomic_DNA"/>
</dbReference>
<evidence type="ECO:0000259" key="2">
    <source>
        <dbReference type="PROSITE" id="PS50280"/>
    </source>
</evidence>
<reference evidence="5" key="2">
    <citation type="submission" date="2012-11" db="EMBL/GenBank/DDBJ databases">
        <authorList>
            <person name="Kuo A."/>
            <person name="Curtis B.A."/>
            <person name="Tanifuji G."/>
            <person name="Burki F."/>
            <person name="Gruber A."/>
            <person name="Irimia M."/>
            <person name="Maruyama S."/>
            <person name="Arias M.C."/>
            <person name="Ball S.G."/>
            <person name="Gile G.H."/>
            <person name="Hirakawa Y."/>
            <person name="Hopkins J.F."/>
            <person name="Rensing S.A."/>
            <person name="Schmutz J."/>
            <person name="Symeonidi A."/>
            <person name="Elias M."/>
            <person name="Eveleigh R.J."/>
            <person name="Herman E.K."/>
            <person name="Klute M.J."/>
            <person name="Nakayama T."/>
            <person name="Obornik M."/>
            <person name="Reyes-Prieto A."/>
            <person name="Armbrust E.V."/>
            <person name="Aves S.J."/>
            <person name="Beiko R.G."/>
            <person name="Coutinho P."/>
            <person name="Dacks J.B."/>
            <person name="Durnford D.G."/>
            <person name="Fast N.M."/>
            <person name="Green B.R."/>
            <person name="Grisdale C."/>
            <person name="Hempe F."/>
            <person name="Henrissat B."/>
            <person name="Hoppner M.P."/>
            <person name="Ishida K.-I."/>
            <person name="Kim E."/>
            <person name="Koreny L."/>
            <person name="Kroth P.G."/>
            <person name="Liu Y."/>
            <person name="Malik S.-B."/>
            <person name="Maier U.G."/>
            <person name="McRose D."/>
            <person name="Mock T."/>
            <person name="Neilson J.A."/>
            <person name="Onodera N.T."/>
            <person name="Poole A.M."/>
            <person name="Pritham E.J."/>
            <person name="Richards T.A."/>
            <person name="Rocap G."/>
            <person name="Roy S.W."/>
            <person name="Sarai C."/>
            <person name="Schaack S."/>
            <person name="Shirato S."/>
            <person name="Slamovits C.H."/>
            <person name="Spencer D.F."/>
            <person name="Suzuki S."/>
            <person name="Worden A.Z."/>
            <person name="Zauner S."/>
            <person name="Barry K."/>
            <person name="Bell C."/>
            <person name="Bharti A.K."/>
            <person name="Crow J.A."/>
            <person name="Grimwood J."/>
            <person name="Kramer R."/>
            <person name="Lindquist E."/>
            <person name="Lucas S."/>
            <person name="Salamov A."/>
            <person name="McFadden G.I."/>
            <person name="Lane C.E."/>
            <person name="Keeling P.J."/>
            <person name="Gray M.W."/>
            <person name="Grigoriev I.V."/>
            <person name="Archibald J.M."/>
        </authorList>
    </citation>
    <scope>NUCLEOTIDE SEQUENCE</scope>
    <source>
        <strain evidence="5">CCMP2712</strain>
    </source>
</reference>
<organism evidence="3">
    <name type="scientific">Guillardia theta (strain CCMP2712)</name>
    <name type="common">Cryptophyte</name>
    <dbReference type="NCBI Taxonomy" id="905079"/>
    <lineage>
        <taxon>Eukaryota</taxon>
        <taxon>Cryptophyceae</taxon>
        <taxon>Pyrenomonadales</taxon>
        <taxon>Geminigeraceae</taxon>
        <taxon>Guillardia</taxon>
    </lineage>
</organism>
<accession>L1JUR0</accession>
<dbReference type="Pfam" id="PF00856">
    <property type="entry name" value="SET"/>
    <property type="match status" value="1"/>
</dbReference>
<reference evidence="3 5" key="1">
    <citation type="journal article" date="2012" name="Nature">
        <title>Algal genomes reveal evolutionary mosaicism and the fate of nucleomorphs.</title>
        <authorList>
            <consortium name="DOE Joint Genome Institute"/>
            <person name="Curtis B.A."/>
            <person name="Tanifuji G."/>
            <person name="Burki F."/>
            <person name="Gruber A."/>
            <person name="Irimia M."/>
            <person name="Maruyama S."/>
            <person name="Arias M.C."/>
            <person name="Ball S.G."/>
            <person name="Gile G.H."/>
            <person name="Hirakawa Y."/>
            <person name="Hopkins J.F."/>
            <person name="Kuo A."/>
            <person name="Rensing S.A."/>
            <person name="Schmutz J."/>
            <person name="Symeonidi A."/>
            <person name="Elias M."/>
            <person name="Eveleigh R.J."/>
            <person name="Herman E.K."/>
            <person name="Klute M.J."/>
            <person name="Nakayama T."/>
            <person name="Obornik M."/>
            <person name="Reyes-Prieto A."/>
            <person name="Armbrust E.V."/>
            <person name="Aves S.J."/>
            <person name="Beiko R.G."/>
            <person name="Coutinho P."/>
            <person name="Dacks J.B."/>
            <person name="Durnford D.G."/>
            <person name="Fast N.M."/>
            <person name="Green B.R."/>
            <person name="Grisdale C.J."/>
            <person name="Hempel F."/>
            <person name="Henrissat B."/>
            <person name="Hoppner M.P."/>
            <person name="Ishida K."/>
            <person name="Kim E."/>
            <person name="Koreny L."/>
            <person name="Kroth P.G."/>
            <person name="Liu Y."/>
            <person name="Malik S.B."/>
            <person name="Maier U.G."/>
            <person name="McRose D."/>
            <person name="Mock T."/>
            <person name="Neilson J.A."/>
            <person name="Onodera N.T."/>
            <person name="Poole A.M."/>
            <person name="Pritham E.J."/>
            <person name="Richards T.A."/>
            <person name="Rocap G."/>
            <person name="Roy S.W."/>
            <person name="Sarai C."/>
            <person name="Schaack S."/>
            <person name="Shirato S."/>
            <person name="Slamovits C.H."/>
            <person name="Spencer D.F."/>
            <person name="Suzuki S."/>
            <person name="Worden A.Z."/>
            <person name="Zauner S."/>
            <person name="Barry K."/>
            <person name="Bell C."/>
            <person name="Bharti A.K."/>
            <person name="Crow J.A."/>
            <person name="Grimwood J."/>
            <person name="Kramer R."/>
            <person name="Lindquist E."/>
            <person name="Lucas S."/>
            <person name="Salamov A."/>
            <person name="McFadden G.I."/>
            <person name="Lane C.E."/>
            <person name="Keeling P.J."/>
            <person name="Gray M.W."/>
            <person name="Grigoriev I.V."/>
            <person name="Archibald J.M."/>
        </authorList>
    </citation>
    <scope>NUCLEOTIDE SEQUENCE</scope>
    <source>
        <strain evidence="3 5">CCMP2712</strain>
    </source>
</reference>
<feature type="region of interest" description="Disordered" evidence="1">
    <location>
        <begin position="1"/>
        <end position="28"/>
    </location>
</feature>
<evidence type="ECO:0000313" key="5">
    <source>
        <dbReference type="Proteomes" id="UP000011087"/>
    </source>
</evidence>
<gene>
    <name evidence="3" type="ORF">GUITHDRAFT_102184</name>
</gene>
<protein>
    <recommendedName>
        <fullName evidence="2">SET domain-containing protein</fullName>
    </recommendedName>
</protein>
<reference evidence="4" key="3">
    <citation type="submission" date="2016-03" db="UniProtKB">
        <authorList>
            <consortium name="EnsemblProtists"/>
        </authorList>
    </citation>
    <scope>IDENTIFICATION</scope>
</reference>
<evidence type="ECO:0000313" key="4">
    <source>
        <dbReference type="EnsemblProtists" id="EKX52281"/>
    </source>
</evidence>
<feature type="domain" description="SET" evidence="2">
    <location>
        <begin position="61"/>
        <end position="203"/>
    </location>
</feature>
<dbReference type="AlphaFoldDB" id="L1JUR0"/>
<dbReference type="Gene3D" id="2.170.270.10">
    <property type="entry name" value="SET domain"/>
    <property type="match status" value="1"/>
</dbReference>
<feature type="compositionally biased region" description="Basic and acidic residues" evidence="1">
    <location>
        <begin position="1"/>
        <end position="21"/>
    </location>
</feature>
<dbReference type="GeneID" id="17308763"/>
<dbReference type="InterPro" id="IPR046341">
    <property type="entry name" value="SET_dom_sf"/>
</dbReference>
<proteinExistence type="predicted"/>
<evidence type="ECO:0000256" key="1">
    <source>
        <dbReference type="SAM" id="MobiDB-lite"/>
    </source>
</evidence>
<dbReference type="KEGG" id="gtt:GUITHDRAFT_102184"/>
<dbReference type="PaxDb" id="55529-EKX52281"/>